<dbReference type="GO" id="GO:0016151">
    <property type="term" value="F:nickel cation binding"/>
    <property type="evidence" value="ECO:0007669"/>
    <property type="project" value="InterPro"/>
</dbReference>
<dbReference type="InterPro" id="IPR004137">
    <property type="entry name" value="HCP/CODH"/>
</dbReference>
<dbReference type="InterPro" id="IPR011254">
    <property type="entry name" value="Prismane-like_sf"/>
</dbReference>
<dbReference type="InterPro" id="IPR016101">
    <property type="entry name" value="CO_DH_a-bundle"/>
</dbReference>
<feature type="binding site" evidence="10">
    <location>
        <position position="55"/>
    </location>
    <ligand>
        <name>[4Fe-4S] cluster</name>
        <dbReference type="ChEBI" id="CHEBI:49883"/>
        <label>2</label>
    </ligand>
</feature>
<dbReference type="PANTHER" id="PTHR30109:SF4">
    <property type="entry name" value="CARBON MONOXIDE DEHYDROGENASE"/>
    <property type="match status" value="1"/>
</dbReference>
<evidence type="ECO:0000256" key="8">
    <source>
        <dbReference type="ARBA" id="ARBA00048733"/>
    </source>
</evidence>
<keyword evidence="6 9" id="KW-0408">Iron</keyword>
<evidence type="ECO:0000313" key="12">
    <source>
        <dbReference type="Proteomes" id="UP000824130"/>
    </source>
</evidence>
<dbReference type="EMBL" id="DVOB01000162">
    <property type="protein sequence ID" value="HIU96558.1"/>
    <property type="molecule type" value="Genomic_DNA"/>
</dbReference>
<comment type="cofactor">
    <cofactor evidence="1">
        <name>[4Fe-4S] cluster</name>
        <dbReference type="ChEBI" id="CHEBI:49883"/>
    </cofactor>
</comment>
<dbReference type="GO" id="GO:0050418">
    <property type="term" value="F:hydroxylamine reductase activity"/>
    <property type="evidence" value="ECO:0007669"/>
    <property type="project" value="TreeGrafter"/>
</dbReference>
<dbReference type="Proteomes" id="UP000824130">
    <property type="component" value="Unassembled WGS sequence"/>
</dbReference>
<evidence type="ECO:0000256" key="5">
    <source>
        <dbReference type="ARBA" id="ARBA00023002"/>
    </source>
</evidence>
<dbReference type="AlphaFoldDB" id="A0A9D1N8H5"/>
<name>A0A9D1N8H5_9FIRM</name>
<dbReference type="GO" id="GO:0004601">
    <property type="term" value="F:peroxidase activity"/>
    <property type="evidence" value="ECO:0007669"/>
    <property type="project" value="TreeGrafter"/>
</dbReference>
<dbReference type="EC" id="1.2.7.4" evidence="9"/>
<evidence type="ECO:0000256" key="6">
    <source>
        <dbReference type="ARBA" id="ARBA00023004"/>
    </source>
</evidence>
<evidence type="ECO:0000256" key="9">
    <source>
        <dbReference type="PIRNR" id="PIRNR005023"/>
    </source>
</evidence>
<reference evidence="11" key="2">
    <citation type="journal article" date="2021" name="PeerJ">
        <title>Extensive microbial diversity within the chicken gut microbiome revealed by metagenomics and culture.</title>
        <authorList>
            <person name="Gilroy R."/>
            <person name="Ravi A."/>
            <person name="Getino M."/>
            <person name="Pursley I."/>
            <person name="Horton D.L."/>
            <person name="Alikhan N.F."/>
            <person name="Baker D."/>
            <person name="Gharbi K."/>
            <person name="Hall N."/>
            <person name="Watson M."/>
            <person name="Adriaenssens E.M."/>
            <person name="Foster-Nyarko E."/>
            <person name="Jarju S."/>
            <person name="Secka A."/>
            <person name="Antonio M."/>
            <person name="Oren A."/>
            <person name="Chaudhuri R.R."/>
            <person name="La Ragione R."/>
            <person name="Hildebrand F."/>
            <person name="Pallen M.J."/>
        </authorList>
    </citation>
    <scope>NUCLEOTIDE SEQUENCE</scope>
    <source>
        <strain evidence="11">ChiSjej4B22-8349</strain>
    </source>
</reference>
<sequence length="624" mass="66823">MNGKQKICNDADMSLKNYIECLDCNTSHHRMVNQENKCGYGLEGVCCRLCSNGPCRLSPARPKGVCGADADTIAARNFLRQVAAGSGCYIHVVENAAMELAEIAAKRAPIRGEKALDRLARALGIDDYSNWGKAGKIAEMVLKDLRRPVGEKMELIERIGYPKRVEVWKDLGIIPGGAKDEVFNAVVKTSTNLNSDPVNMLLHCLRLGISTGIYGLVLTNMLNDIIMGEAEIGFDPVGLRIIDPDYINIMTTGHQHAFFRDLEEYLVGPEAMKAAEQAGAKGFRIVGCTCVGQDFQLRKAAGTGVFCGHAGNNYTSEAVLMTGCVDLVVSEFNCTLPGIEPICDELKIPQICLDDVAKKANAEYVKYSYRERRNISERIAGAAVNAYSARKSGRNNPMRDHGYPDAITGVTEVTLKDFLGGSFGPLIELIKQGKIKGIAGVVGCSNLRAKGHDVFTVELAKELIARDIIVLSAGCTCGGLENCGLMSPSASELAGPGLKEVCQSLGIPPVLNFGPCLAIGRMEAVAGEIAAELGIDIPQLPVVISAPQWLEEQALADGAFALSLGFTLHLGLPPFVTGSPVILDVLTEQMKGLTGGQLIVDTDIRSTADRLEAVITDKRADLGL</sequence>
<evidence type="ECO:0000256" key="10">
    <source>
        <dbReference type="PIRSR" id="PIRSR005023-1"/>
    </source>
</evidence>
<keyword evidence="5 9" id="KW-0560">Oxidoreductase</keyword>
<keyword evidence="2 9" id="KW-0004">4Fe-4S</keyword>
<feature type="binding site" evidence="10">
    <location>
        <position position="66"/>
    </location>
    <ligand>
        <name>[4Fe-4S] cluster</name>
        <dbReference type="ChEBI" id="CHEBI:49883"/>
        <label>2</label>
    </ligand>
</feature>
<dbReference type="PANTHER" id="PTHR30109">
    <property type="entry name" value="HYDROXYLAMINE REDUCTASE"/>
    <property type="match status" value="1"/>
</dbReference>
<dbReference type="Gene3D" id="3.40.50.2030">
    <property type="match status" value="2"/>
</dbReference>
<feature type="binding site" evidence="10">
    <location>
        <position position="290"/>
    </location>
    <ligand>
        <name>[Ni-4Fe-4S] cluster</name>
        <dbReference type="ChEBI" id="CHEBI:47739"/>
    </ligand>
</feature>
<reference evidence="11" key="1">
    <citation type="submission" date="2020-10" db="EMBL/GenBank/DDBJ databases">
        <authorList>
            <person name="Gilroy R."/>
        </authorList>
    </citation>
    <scope>NUCLEOTIDE SEQUENCE</scope>
    <source>
        <strain evidence="11">ChiSjej4B22-8349</strain>
    </source>
</reference>
<dbReference type="Pfam" id="PF03063">
    <property type="entry name" value="Prismane"/>
    <property type="match status" value="1"/>
</dbReference>
<evidence type="ECO:0000256" key="2">
    <source>
        <dbReference type="ARBA" id="ARBA00022485"/>
    </source>
</evidence>
<proteinExistence type="predicted"/>
<feature type="binding site" evidence="10">
    <location>
        <position position="444"/>
    </location>
    <ligand>
        <name>[Ni-4Fe-4S] cluster</name>
        <dbReference type="ChEBI" id="CHEBI:47739"/>
    </ligand>
</feature>
<evidence type="ECO:0000256" key="4">
    <source>
        <dbReference type="ARBA" id="ARBA00022723"/>
    </source>
</evidence>
<comment type="caution">
    <text evidence="11">The sequence shown here is derived from an EMBL/GenBank/DDBJ whole genome shotgun (WGS) entry which is preliminary data.</text>
</comment>
<dbReference type="GO" id="GO:0043885">
    <property type="term" value="F:anaerobic carbon-monoxide dehydrogenase activity"/>
    <property type="evidence" value="ECO:0007669"/>
    <property type="project" value="UniProtKB-UniRule"/>
</dbReference>
<evidence type="ECO:0000256" key="7">
    <source>
        <dbReference type="ARBA" id="ARBA00023014"/>
    </source>
</evidence>
<dbReference type="GO" id="GO:0051539">
    <property type="term" value="F:4 iron, 4 sulfur cluster binding"/>
    <property type="evidence" value="ECO:0007669"/>
    <property type="project" value="UniProtKB-UniRule"/>
</dbReference>
<feature type="binding site" evidence="10">
    <location>
        <position position="516"/>
    </location>
    <ligand>
        <name>[Ni-4Fe-4S] cluster</name>
        <dbReference type="ChEBI" id="CHEBI:47739"/>
    </ligand>
</feature>
<feature type="binding site" evidence="10">
    <location>
        <position position="46"/>
    </location>
    <ligand>
        <name>[4Fe-4S] cluster</name>
        <dbReference type="ChEBI" id="CHEBI:49883"/>
        <label>1</label>
        <note>ligand shared between dimeric partners</note>
    </ligand>
</feature>
<dbReference type="SUPFAM" id="SSF56821">
    <property type="entry name" value="Prismane protein-like"/>
    <property type="match status" value="1"/>
</dbReference>
<dbReference type="PIRSF" id="PIRSF005023">
    <property type="entry name" value="CODH"/>
    <property type="match status" value="1"/>
</dbReference>
<gene>
    <name evidence="11" type="primary">cooS</name>
    <name evidence="11" type="ORF">IAD25_07640</name>
</gene>
<keyword evidence="3 10" id="KW-0533">Nickel</keyword>
<dbReference type="GO" id="GO:0006091">
    <property type="term" value="P:generation of precursor metabolites and energy"/>
    <property type="evidence" value="ECO:0007669"/>
    <property type="project" value="InterPro"/>
</dbReference>
<dbReference type="InterPro" id="IPR010047">
    <property type="entry name" value="CODH"/>
</dbReference>
<feature type="binding site" evidence="10">
    <location>
        <position position="50"/>
    </location>
    <ligand>
        <name>[4Fe-4S] cluster</name>
        <dbReference type="ChEBI" id="CHEBI:49883"/>
        <label>2</label>
    </ligand>
</feature>
<feature type="binding site" evidence="10">
    <location>
        <position position="475"/>
    </location>
    <ligand>
        <name>[Ni-4Fe-4S] cluster</name>
        <dbReference type="ChEBI" id="CHEBI:47739"/>
    </ligand>
</feature>
<feature type="binding site" evidence="10">
    <location>
        <position position="254"/>
    </location>
    <ligand>
        <name>[Ni-4Fe-4S] cluster</name>
        <dbReference type="ChEBI" id="CHEBI:47739"/>
    </ligand>
</feature>
<dbReference type="Gene3D" id="1.20.1270.30">
    <property type="match status" value="1"/>
</dbReference>
<dbReference type="GO" id="GO:0042542">
    <property type="term" value="P:response to hydrogen peroxide"/>
    <property type="evidence" value="ECO:0007669"/>
    <property type="project" value="TreeGrafter"/>
</dbReference>
<evidence type="ECO:0000256" key="3">
    <source>
        <dbReference type="ARBA" id="ARBA00022596"/>
    </source>
</evidence>
<organism evidence="11 12">
    <name type="scientific">Candidatus Allocopromorpha excrementipullorum</name>
    <dbReference type="NCBI Taxonomy" id="2840743"/>
    <lineage>
        <taxon>Bacteria</taxon>
        <taxon>Bacillati</taxon>
        <taxon>Bacillota</taxon>
        <taxon>Clostridia</taxon>
        <taxon>Eubacteriales</taxon>
        <taxon>Eubacteriaceae</taxon>
        <taxon>Eubacteriaceae incertae sedis</taxon>
        <taxon>Candidatus Allocopromorpha</taxon>
    </lineage>
</organism>
<dbReference type="NCBIfam" id="TIGR01702">
    <property type="entry name" value="CO_DH_cata"/>
    <property type="match status" value="1"/>
</dbReference>
<protein>
    <recommendedName>
        <fullName evidence="9">Carbon monoxide dehydrogenase</fullName>
        <ecNumber evidence="9">1.2.7.4</ecNumber>
    </recommendedName>
</protein>
<evidence type="ECO:0000313" key="11">
    <source>
        <dbReference type="EMBL" id="HIU96558.1"/>
    </source>
</evidence>
<keyword evidence="7 9" id="KW-0411">Iron-sulfur</keyword>
<comment type="catalytic activity">
    <reaction evidence="8 9">
        <text>CO + 2 oxidized [2Fe-2S]-[ferredoxin] + H2O = 2 reduced [2Fe-2S]-[ferredoxin] + CO2 + 2 H(+)</text>
        <dbReference type="Rhea" id="RHEA:21040"/>
        <dbReference type="Rhea" id="RHEA-COMP:10000"/>
        <dbReference type="Rhea" id="RHEA-COMP:10001"/>
        <dbReference type="ChEBI" id="CHEBI:15377"/>
        <dbReference type="ChEBI" id="CHEBI:15378"/>
        <dbReference type="ChEBI" id="CHEBI:16526"/>
        <dbReference type="ChEBI" id="CHEBI:17245"/>
        <dbReference type="ChEBI" id="CHEBI:33737"/>
        <dbReference type="ChEBI" id="CHEBI:33738"/>
        <dbReference type="EC" id="1.2.7.4"/>
    </reaction>
</comment>
<feature type="binding site" evidence="10">
    <location>
        <position position="334"/>
    </location>
    <ligand>
        <name>[Ni-4Fe-4S] cluster</name>
        <dbReference type="ChEBI" id="CHEBI:47739"/>
    </ligand>
</feature>
<dbReference type="InterPro" id="IPR016099">
    <property type="entry name" value="Prismane-like_a/b-sand"/>
</dbReference>
<feature type="binding site" evidence="10">
    <location>
        <position position="38"/>
    </location>
    <ligand>
        <name>[4Fe-4S] cluster</name>
        <dbReference type="ChEBI" id="CHEBI:49883"/>
        <label>1</label>
        <note>ligand shared between dimeric partners</note>
    </ligand>
</feature>
<feature type="binding site" evidence="10">
    <location>
        <position position="47"/>
    </location>
    <ligand>
        <name>[4Fe-4S] cluster</name>
        <dbReference type="ChEBI" id="CHEBI:49883"/>
        <label>2</label>
    </ligand>
</feature>
<evidence type="ECO:0000256" key="1">
    <source>
        <dbReference type="ARBA" id="ARBA00001966"/>
    </source>
</evidence>
<keyword evidence="4 9" id="KW-0479">Metal-binding</keyword>
<accession>A0A9D1N8H5</accession>